<evidence type="ECO:0000313" key="4">
    <source>
        <dbReference type="Proteomes" id="UP000199623"/>
    </source>
</evidence>
<reference evidence="4" key="1">
    <citation type="submission" date="2016-10" db="EMBL/GenBank/DDBJ databases">
        <authorList>
            <person name="Varghese N."/>
            <person name="Submissions S."/>
        </authorList>
    </citation>
    <scope>NUCLEOTIDE SEQUENCE [LARGE SCALE GENOMIC DNA]</scope>
    <source>
        <strain evidence="4">CGMCC 4.3506</strain>
    </source>
</reference>
<feature type="domain" description="AbiTii" evidence="2">
    <location>
        <begin position="7"/>
        <end position="180"/>
    </location>
</feature>
<dbReference type="OrthoDB" id="4157938at2"/>
<dbReference type="Pfam" id="PF18864">
    <property type="entry name" value="AbiTii"/>
    <property type="match status" value="1"/>
</dbReference>
<sequence length="379" mass="41004">MPAERVSLLNELEADLRVEDRSLTILLQKCLLLGGRSGSDRLRVWARQELNGYFGDGIEVPEHRRVGSIIKVNAVVGYTQITGQSIPASHLPKVLRDNDVDEVLELRMGVGELEDWVRRDDKSIKLSQWKSADVVALMNAENPRFGQQITDVYWEVSTSAIHNVLMLVRTKMVDLVAELLAVLPDDETVPGKELVDDAVGVIVYGEHNHITVVQSRADAAPVVASGANGTAIGSQTSGDHSSVTGNQVVQGNDNKVTGHDTTITTNDTTMTDSTGNITVGSSDVRQEANSGLDTTEVLTFIGFVRQSLPVLGIEQSAQEGLVARIGELHREADSATPDRRRLCELLGTVLDGLRLVDPTVVRTIALDMGDEALKTVTGT</sequence>
<feature type="region of interest" description="Disordered" evidence="1">
    <location>
        <begin position="249"/>
        <end position="269"/>
    </location>
</feature>
<proteinExistence type="predicted"/>
<evidence type="ECO:0000259" key="2">
    <source>
        <dbReference type="Pfam" id="PF18864"/>
    </source>
</evidence>
<evidence type="ECO:0000256" key="1">
    <source>
        <dbReference type="SAM" id="MobiDB-lite"/>
    </source>
</evidence>
<dbReference type="Proteomes" id="UP000199623">
    <property type="component" value="Unassembled WGS sequence"/>
</dbReference>
<keyword evidence="4" id="KW-1185">Reference proteome</keyword>
<dbReference type="RefSeq" id="WP_090052680.1">
    <property type="nucleotide sequence ID" value="NZ_FNCC01000010.1"/>
</dbReference>
<gene>
    <name evidence="3" type="ORF">SAMN05216553_110295</name>
</gene>
<dbReference type="STRING" id="200378.SAMN05216553_110295"/>
<evidence type="ECO:0000313" key="3">
    <source>
        <dbReference type="EMBL" id="SDG69729.1"/>
    </source>
</evidence>
<dbReference type="EMBL" id="FNCC01000010">
    <property type="protein sequence ID" value="SDG69729.1"/>
    <property type="molecule type" value="Genomic_DNA"/>
</dbReference>
<feature type="compositionally biased region" description="Low complexity" evidence="1">
    <location>
        <begin position="259"/>
        <end position="269"/>
    </location>
</feature>
<name>A0A1G7WD62_9PSEU</name>
<dbReference type="InterPro" id="IPR041304">
    <property type="entry name" value="AbiTii"/>
</dbReference>
<accession>A0A1G7WD62</accession>
<organism evidence="3 4">
    <name type="scientific">Lentzea fradiae</name>
    <dbReference type="NCBI Taxonomy" id="200378"/>
    <lineage>
        <taxon>Bacteria</taxon>
        <taxon>Bacillati</taxon>
        <taxon>Actinomycetota</taxon>
        <taxon>Actinomycetes</taxon>
        <taxon>Pseudonocardiales</taxon>
        <taxon>Pseudonocardiaceae</taxon>
        <taxon>Lentzea</taxon>
    </lineage>
</organism>
<protein>
    <recommendedName>
        <fullName evidence="2">AbiTii domain-containing protein</fullName>
    </recommendedName>
</protein>
<dbReference type="AlphaFoldDB" id="A0A1G7WD62"/>